<organism evidence="1 2">
    <name type="scientific">Acinetobacter junii CIP 107470 = MTCC 11364</name>
    <dbReference type="NCBI Taxonomy" id="1217666"/>
    <lineage>
        <taxon>Bacteria</taxon>
        <taxon>Pseudomonadati</taxon>
        <taxon>Pseudomonadota</taxon>
        <taxon>Gammaproteobacteria</taxon>
        <taxon>Moraxellales</taxon>
        <taxon>Moraxellaceae</taxon>
        <taxon>Acinetobacter</taxon>
    </lineage>
</organism>
<accession>S7WQ97</accession>
<gene>
    <name evidence="1" type="ORF">L292_0301</name>
</gene>
<dbReference type="AlphaFoldDB" id="S7WQ97"/>
<dbReference type="EMBL" id="ASYZ01000115">
    <property type="protein sequence ID" value="EPR84097.1"/>
    <property type="molecule type" value="Genomic_DNA"/>
</dbReference>
<dbReference type="PATRIC" id="fig|1330047.3.peg.2184"/>
<protein>
    <submittedName>
        <fullName evidence="1">Uncharacterized protein</fullName>
    </submittedName>
</protein>
<evidence type="ECO:0000313" key="2">
    <source>
        <dbReference type="Proteomes" id="UP000018420"/>
    </source>
</evidence>
<comment type="caution">
    <text evidence="1">The sequence shown here is derived from an EMBL/GenBank/DDBJ whole genome shotgun (WGS) entry which is preliminary data.</text>
</comment>
<proteinExistence type="predicted"/>
<name>S7WQ97_ACIJU</name>
<dbReference type="Proteomes" id="UP000018420">
    <property type="component" value="Unassembled WGS sequence"/>
</dbReference>
<evidence type="ECO:0000313" key="1">
    <source>
        <dbReference type="EMBL" id="EPR84097.1"/>
    </source>
</evidence>
<sequence>MAIILFKNFDLAYPTKIPFGWAYWLEMIDINHLIDIIVL</sequence>
<reference evidence="1 2" key="1">
    <citation type="submission" date="2013-05" db="EMBL/GenBank/DDBJ databases">
        <title>Genome assembly of Acinetobacter junii MTCC 11364.</title>
        <authorList>
            <person name="Khatri I."/>
            <person name="Singh N.K."/>
            <person name="Subramanian S."/>
            <person name="Mayilraj S."/>
        </authorList>
    </citation>
    <scope>NUCLEOTIDE SEQUENCE [LARGE SCALE GENOMIC DNA]</scope>
    <source>
        <strain evidence="1 2">MTCC 11364</strain>
    </source>
</reference>